<evidence type="ECO:0000256" key="1">
    <source>
        <dbReference type="ARBA" id="ARBA00001947"/>
    </source>
</evidence>
<comment type="similarity">
    <text evidence="2">Belongs to the peptidase M20A family.</text>
</comment>
<dbReference type="NCBIfam" id="TIGR01887">
    <property type="entry name" value="dipeptidaselike"/>
    <property type="match status" value="1"/>
</dbReference>
<evidence type="ECO:0000256" key="6">
    <source>
        <dbReference type="ARBA" id="ARBA00022833"/>
    </source>
</evidence>
<keyword evidence="3" id="KW-0645">Protease</keyword>
<keyword evidence="4" id="KW-0479">Metal-binding</keyword>
<dbReference type="InterPro" id="IPR050072">
    <property type="entry name" value="Peptidase_M20A"/>
</dbReference>
<dbReference type="NCBIfam" id="NF005591">
    <property type="entry name" value="PRK07318.1"/>
    <property type="match status" value="1"/>
</dbReference>
<dbReference type="GO" id="GO:0006508">
    <property type="term" value="P:proteolysis"/>
    <property type="evidence" value="ECO:0007669"/>
    <property type="project" value="UniProtKB-KW"/>
</dbReference>
<evidence type="ECO:0000256" key="4">
    <source>
        <dbReference type="ARBA" id="ARBA00022723"/>
    </source>
</evidence>
<dbReference type="GO" id="GO:0016805">
    <property type="term" value="F:dipeptidase activity"/>
    <property type="evidence" value="ECO:0007669"/>
    <property type="project" value="UniProtKB-KW"/>
</dbReference>
<dbReference type="InterPro" id="IPR010964">
    <property type="entry name" value="M20A_pepV-rel"/>
</dbReference>
<dbReference type="PANTHER" id="PTHR43808:SF31">
    <property type="entry name" value="N-ACETYL-L-CITRULLINE DEACETYLASE"/>
    <property type="match status" value="1"/>
</dbReference>
<evidence type="ECO:0000313" key="11">
    <source>
        <dbReference type="Proteomes" id="UP000000719"/>
    </source>
</evidence>
<evidence type="ECO:0000313" key="10">
    <source>
        <dbReference type="EMBL" id="ACL69576.1"/>
    </source>
</evidence>
<dbReference type="AlphaFoldDB" id="B8CWA7"/>
<dbReference type="Gene3D" id="3.40.630.10">
    <property type="entry name" value="Zn peptidases"/>
    <property type="match status" value="1"/>
</dbReference>
<proteinExistence type="inferred from homology"/>
<dbReference type="Pfam" id="PF07687">
    <property type="entry name" value="M20_dimer"/>
    <property type="match status" value="1"/>
</dbReference>
<dbReference type="Proteomes" id="UP000000719">
    <property type="component" value="Chromosome"/>
</dbReference>
<evidence type="ECO:0000256" key="3">
    <source>
        <dbReference type="ARBA" id="ARBA00022670"/>
    </source>
</evidence>
<keyword evidence="11" id="KW-1185">Reference proteome</keyword>
<protein>
    <submittedName>
        <fullName evidence="10">Xaa-His dipeptidase</fullName>
    </submittedName>
</protein>
<name>B8CWA7_HALOH</name>
<dbReference type="GO" id="GO:0008270">
    <property type="term" value="F:zinc ion binding"/>
    <property type="evidence" value="ECO:0007669"/>
    <property type="project" value="InterPro"/>
</dbReference>
<feature type="domain" description="Peptidase M20 dimerisation" evidence="9">
    <location>
        <begin position="257"/>
        <end position="367"/>
    </location>
</feature>
<dbReference type="OrthoDB" id="9761532at2"/>
<sequence length="464" mass="51400">MRSEVNSKIDSLKEDIIKSTQELVKIRSVEEKGQEGKPFGEGVSDALEKALEIGRNLGLKTGNVDGYAGFIEIGCGKEMVGILCHLDVVPEGSGWTYPPYGAEIHNNKIYGRGTLDNKGPAVAALYAMKAVNDLGFDLNKRVRLILGTDEESGWEGLKYYLEKEEIPDSAFSPDAEYPVILGEKGILNIKIKSLFNNENNSGLVSIKGGNAPNMVPDYCEAVFDIVVNHDEIVSKLNEFKERTGFKLEVEKSGESLIIKSYGKSAHGSLPEDGHNAISQLMVFLSDMISTDDALGKFIKFYKERIGMEYYGESIGCHLRDDVSGPLTFNVGMVNINQNSGEIIVNIRYPVTLSRDKVLNGIKQIIDQTEFRLEEMEHMEPLYVPKNDPLVQKLMKVYREFTGDDRDPITIGGGTYARAVEKAVAFGPIFPGQPELAHQKDEYIDIDDLIKNAKIYANAIIELAT</sequence>
<evidence type="ECO:0000259" key="9">
    <source>
        <dbReference type="Pfam" id="PF07687"/>
    </source>
</evidence>
<dbReference type="GO" id="GO:0008777">
    <property type="term" value="F:acetylornithine deacetylase activity"/>
    <property type="evidence" value="ECO:0007669"/>
    <property type="project" value="TreeGrafter"/>
</dbReference>
<dbReference type="KEGG" id="hor:Hore_08190"/>
<dbReference type="InterPro" id="IPR011650">
    <property type="entry name" value="Peptidase_M20_dimer"/>
</dbReference>
<comment type="cofactor">
    <cofactor evidence="1">
        <name>Zn(2+)</name>
        <dbReference type="ChEBI" id="CHEBI:29105"/>
    </cofactor>
</comment>
<dbReference type="EMBL" id="CP001098">
    <property type="protein sequence ID" value="ACL69576.1"/>
    <property type="molecule type" value="Genomic_DNA"/>
</dbReference>
<keyword evidence="7" id="KW-0224">Dipeptidase</keyword>
<dbReference type="HOGENOM" id="CLU_031786_2_0_9"/>
<reference evidence="10 11" key="1">
    <citation type="journal article" date="2009" name="PLoS ONE">
        <title>Genome analysis of the anaerobic thermohalophilic bacterium Halothermothrix orenii.</title>
        <authorList>
            <person name="Mavromatis K."/>
            <person name="Ivanova N."/>
            <person name="Anderson I."/>
            <person name="Lykidis A."/>
            <person name="Hooper S.D."/>
            <person name="Sun H."/>
            <person name="Kunin V."/>
            <person name="Lapidus A."/>
            <person name="Hugenholtz P."/>
            <person name="Patel B."/>
            <person name="Kyrpides N.C."/>
        </authorList>
    </citation>
    <scope>NUCLEOTIDE SEQUENCE [LARGE SCALE GENOMIC DNA]</scope>
    <source>
        <strain evidence="11">H 168 / OCM 544 / DSM 9562</strain>
    </source>
</reference>
<dbReference type="Pfam" id="PF01546">
    <property type="entry name" value="Peptidase_M20"/>
    <property type="match status" value="1"/>
</dbReference>
<organism evidence="10 11">
    <name type="scientific">Halothermothrix orenii (strain H 168 / OCM 544 / DSM 9562)</name>
    <dbReference type="NCBI Taxonomy" id="373903"/>
    <lineage>
        <taxon>Bacteria</taxon>
        <taxon>Bacillati</taxon>
        <taxon>Bacillota</taxon>
        <taxon>Clostridia</taxon>
        <taxon>Halanaerobiales</taxon>
        <taxon>Halothermotrichaceae</taxon>
        <taxon>Halothermothrix</taxon>
    </lineage>
</organism>
<dbReference type="SUPFAM" id="SSF53187">
    <property type="entry name" value="Zn-dependent exopeptidases"/>
    <property type="match status" value="1"/>
</dbReference>
<dbReference type="InterPro" id="IPR002933">
    <property type="entry name" value="Peptidase_M20"/>
</dbReference>
<dbReference type="RefSeq" id="WP_012635764.1">
    <property type="nucleotide sequence ID" value="NC_011899.1"/>
</dbReference>
<keyword evidence="5" id="KW-0378">Hydrolase</keyword>
<dbReference type="GO" id="GO:0006526">
    <property type="term" value="P:L-arginine biosynthetic process"/>
    <property type="evidence" value="ECO:0007669"/>
    <property type="project" value="TreeGrafter"/>
</dbReference>
<dbReference type="InterPro" id="IPR036264">
    <property type="entry name" value="Bact_exopeptidase_dim_dom"/>
</dbReference>
<dbReference type="Gene3D" id="3.30.70.360">
    <property type="match status" value="2"/>
</dbReference>
<evidence type="ECO:0000256" key="2">
    <source>
        <dbReference type="ARBA" id="ARBA00006247"/>
    </source>
</evidence>
<dbReference type="STRING" id="373903.Hore_08190"/>
<evidence type="ECO:0000256" key="8">
    <source>
        <dbReference type="ARBA" id="ARBA00023049"/>
    </source>
</evidence>
<accession>B8CWA7</accession>
<evidence type="ECO:0000256" key="7">
    <source>
        <dbReference type="ARBA" id="ARBA00022997"/>
    </source>
</evidence>
<dbReference type="SUPFAM" id="SSF55031">
    <property type="entry name" value="Bacterial exopeptidase dimerisation domain"/>
    <property type="match status" value="1"/>
</dbReference>
<dbReference type="eggNOG" id="COG0624">
    <property type="taxonomic scope" value="Bacteria"/>
</dbReference>
<dbReference type="CDD" id="cd03888">
    <property type="entry name" value="M20_PepV"/>
    <property type="match status" value="1"/>
</dbReference>
<evidence type="ECO:0000256" key="5">
    <source>
        <dbReference type="ARBA" id="ARBA00022801"/>
    </source>
</evidence>
<dbReference type="GO" id="GO:0008237">
    <property type="term" value="F:metallopeptidase activity"/>
    <property type="evidence" value="ECO:0007669"/>
    <property type="project" value="UniProtKB-KW"/>
</dbReference>
<dbReference type="PANTHER" id="PTHR43808">
    <property type="entry name" value="ACETYLORNITHINE DEACETYLASE"/>
    <property type="match status" value="1"/>
</dbReference>
<keyword evidence="8" id="KW-0482">Metalloprotease</keyword>
<gene>
    <name evidence="10" type="ordered locus">Hore_08190</name>
</gene>
<keyword evidence="6" id="KW-0862">Zinc</keyword>